<dbReference type="EMBL" id="CAFAAJ010000013">
    <property type="protein sequence ID" value="CAB4791633.1"/>
    <property type="molecule type" value="Genomic_DNA"/>
</dbReference>
<gene>
    <name evidence="2" type="ORF">UFOPK3001_00324</name>
</gene>
<evidence type="ECO:0000313" key="2">
    <source>
        <dbReference type="EMBL" id="CAB4791633.1"/>
    </source>
</evidence>
<feature type="region of interest" description="Disordered" evidence="1">
    <location>
        <begin position="1"/>
        <end position="24"/>
    </location>
</feature>
<dbReference type="Gene3D" id="2.40.50.140">
    <property type="entry name" value="Nucleic acid-binding proteins"/>
    <property type="match status" value="1"/>
</dbReference>
<dbReference type="AlphaFoldDB" id="A0A6J6X744"/>
<accession>A0A6J6X744</accession>
<proteinExistence type="predicted"/>
<sequence>MSGLFRRRGNKDVASPADDTTPISLLPFREGAKVRGQVMTIRQRPARGLPSLVVTIDDGSGRVTAVWSGRRAIGGIGLGRQIVIEGVAVETPDGPMFLNPSYVLLSPSQQ</sequence>
<reference evidence="2" key="1">
    <citation type="submission" date="2020-05" db="EMBL/GenBank/DDBJ databases">
        <authorList>
            <person name="Chiriac C."/>
            <person name="Salcher M."/>
            <person name="Ghai R."/>
            <person name="Kavagutti S V."/>
        </authorList>
    </citation>
    <scope>NUCLEOTIDE SEQUENCE</scope>
</reference>
<organism evidence="2">
    <name type="scientific">freshwater metagenome</name>
    <dbReference type="NCBI Taxonomy" id="449393"/>
    <lineage>
        <taxon>unclassified sequences</taxon>
        <taxon>metagenomes</taxon>
        <taxon>ecological metagenomes</taxon>
    </lineage>
</organism>
<protein>
    <submittedName>
        <fullName evidence="2">Unannotated protein</fullName>
    </submittedName>
</protein>
<dbReference type="InterPro" id="IPR012340">
    <property type="entry name" value="NA-bd_OB-fold"/>
</dbReference>
<name>A0A6J6X744_9ZZZZ</name>
<evidence type="ECO:0000256" key="1">
    <source>
        <dbReference type="SAM" id="MobiDB-lite"/>
    </source>
</evidence>